<sequence length="103" mass="11550">MGYCIVLTTTAAQEEADKIAAVLLENRLAACVQISPVTSVYRWKGKVERDNELRLVIKTTDELYPKVEKLIKENHSYEVPQIVKTPITGGLPEYLDWISGETG</sequence>
<protein>
    <submittedName>
        <fullName evidence="2">Periplasmic divalent cation tolerance protein cutA</fullName>
    </submittedName>
</protein>
<proteinExistence type="inferred from homology"/>
<accession>A0A806KNW7</accession>
<dbReference type="PANTHER" id="PTHR23419:SF8">
    <property type="entry name" value="FI09726P"/>
    <property type="match status" value="1"/>
</dbReference>
<dbReference type="Gene3D" id="3.30.70.120">
    <property type="match status" value="1"/>
</dbReference>
<dbReference type="EMBL" id="JQ844260">
    <property type="protein sequence ID" value="AGS53911.1"/>
    <property type="molecule type" value="Genomic_DNA"/>
</dbReference>
<dbReference type="AlphaFoldDB" id="A0A806KNW7"/>
<dbReference type="Pfam" id="PF03091">
    <property type="entry name" value="CutA1"/>
    <property type="match status" value="1"/>
</dbReference>
<reference evidence="2" key="1">
    <citation type="submission" date="2012-03" db="EMBL/GenBank/DDBJ databases">
        <title>Functional metagenomics reveals considerable lignocellulase gene clusters in the gut microbiome of a wood-feeding higher termite.</title>
        <authorList>
            <person name="Liu N."/>
        </authorList>
    </citation>
    <scope>NUCLEOTIDE SEQUENCE</scope>
</reference>
<comment type="similarity">
    <text evidence="1">Belongs to the CutA family.</text>
</comment>
<evidence type="ECO:0000313" key="2">
    <source>
        <dbReference type="EMBL" id="AGS53911.1"/>
    </source>
</evidence>
<organism evidence="2">
    <name type="scientific">uncultured bacterium contig00078</name>
    <dbReference type="NCBI Taxonomy" id="1181556"/>
    <lineage>
        <taxon>Bacteria</taxon>
        <taxon>environmental samples</taxon>
    </lineage>
</organism>
<name>A0A806KNW7_9BACT</name>
<evidence type="ECO:0000256" key="1">
    <source>
        <dbReference type="ARBA" id="ARBA00010169"/>
    </source>
</evidence>
<dbReference type="InterPro" id="IPR011322">
    <property type="entry name" value="N-reg_PII-like_a/b"/>
</dbReference>
<dbReference type="InterPro" id="IPR004323">
    <property type="entry name" value="Ion_tolerance_CutA"/>
</dbReference>
<dbReference type="GO" id="GO:0010038">
    <property type="term" value="P:response to metal ion"/>
    <property type="evidence" value="ECO:0007669"/>
    <property type="project" value="InterPro"/>
</dbReference>
<dbReference type="PANTHER" id="PTHR23419">
    <property type="entry name" value="DIVALENT CATION TOLERANCE CUTA-RELATED"/>
    <property type="match status" value="1"/>
</dbReference>
<dbReference type="SUPFAM" id="SSF54913">
    <property type="entry name" value="GlnB-like"/>
    <property type="match status" value="1"/>
</dbReference>
<dbReference type="GO" id="GO:0005507">
    <property type="term" value="F:copper ion binding"/>
    <property type="evidence" value="ECO:0007669"/>
    <property type="project" value="TreeGrafter"/>
</dbReference>
<dbReference type="InterPro" id="IPR015867">
    <property type="entry name" value="N-reg_PII/ATP_PRibTrfase_C"/>
</dbReference>